<feature type="region of interest" description="Disordered" evidence="1">
    <location>
        <begin position="1"/>
        <end position="40"/>
    </location>
</feature>
<name>A0A1A8MC81_9TELE</name>
<dbReference type="EMBL" id="HAEF01013002">
    <property type="protein sequence ID" value="SBR54161.1"/>
    <property type="molecule type" value="Transcribed_RNA"/>
</dbReference>
<organism evidence="2">
    <name type="scientific">Nothobranchius pienaari</name>
    <dbReference type="NCBI Taxonomy" id="704102"/>
    <lineage>
        <taxon>Eukaryota</taxon>
        <taxon>Metazoa</taxon>
        <taxon>Chordata</taxon>
        <taxon>Craniata</taxon>
        <taxon>Vertebrata</taxon>
        <taxon>Euteleostomi</taxon>
        <taxon>Actinopterygii</taxon>
        <taxon>Neopterygii</taxon>
        <taxon>Teleostei</taxon>
        <taxon>Neoteleostei</taxon>
        <taxon>Acanthomorphata</taxon>
        <taxon>Ovalentaria</taxon>
        <taxon>Atherinomorphae</taxon>
        <taxon>Cyprinodontiformes</taxon>
        <taxon>Nothobranchiidae</taxon>
        <taxon>Nothobranchius</taxon>
    </lineage>
</organism>
<dbReference type="AlphaFoldDB" id="A0A1A8MC81"/>
<reference evidence="2" key="2">
    <citation type="submission" date="2016-06" db="EMBL/GenBank/DDBJ databases">
        <title>The genome of a short-lived fish provides insights into sex chromosome evolution and the genetic control of aging.</title>
        <authorList>
            <person name="Reichwald K."/>
            <person name="Felder M."/>
            <person name="Petzold A."/>
            <person name="Koch P."/>
            <person name="Groth M."/>
            <person name="Platzer M."/>
        </authorList>
    </citation>
    <scope>NUCLEOTIDE SEQUENCE</scope>
    <source>
        <tissue evidence="2">Brain</tissue>
    </source>
</reference>
<accession>A0A1A8MC81</accession>
<feature type="non-terminal residue" evidence="2">
    <location>
        <position position="1"/>
    </location>
</feature>
<sequence>LTSHDLIPKSPPRSPHGVCRPHTPSPQAPTLTYAGVMQPP</sequence>
<proteinExistence type="predicted"/>
<evidence type="ECO:0000256" key="1">
    <source>
        <dbReference type="SAM" id="MobiDB-lite"/>
    </source>
</evidence>
<feature type="non-terminal residue" evidence="2">
    <location>
        <position position="40"/>
    </location>
</feature>
<protein>
    <submittedName>
        <fullName evidence="2">Uncharacterized protein</fullName>
    </submittedName>
</protein>
<reference evidence="2" key="1">
    <citation type="submission" date="2016-05" db="EMBL/GenBank/DDBJ databases">
        <authorList>
            <person name="Lavstsen T."/>
            <person name="Jespersen J.S."/>
        </authorList>
    </citation>
    <scope>NUCLEOTIDE SEQUENCE</scope>
    <source>
        <tissue evidence="2">Brain</tissue>
    </source>
</reference>
<gene>
    <name evidence="2" type="primary">CABZ01078499.2</name>
</gene>
<evidence type="ECO:0000313" key="2">
    <source>
        <dbReference type="EMBL" id="SBR54161.1"/>
    </source>
</evidence>